<reference evidence="1 2" key="1">
    <citation type="submission" date="2015-01" db="EMBL/GenBank/DDBJ databases">
        <title>Evolution of Trichinella species and genotypes.</title>
        <authorList>
            <person name="Korhonen P.K."/>
            <person name="Edoardo P."/>
            <person name="Giuseppe L.R."/>
            <person name="Gasser R.B."/>
        </authorList>
    </citation>
    <scope>NUCLEOTIDE SEQUENCE [LARGE SCALE GENOMIC DNA]</scope>
    <source>
        <strain evidence="1">ISS588</strain>
    </source>
</reference>
<gene>
    <name evidence="1" type="ORF">T4B_11148</name>
</gene>
<protein>
    <submittedName>
        <fullName evidence="1">Uncharacterized protein</fullName>
    </submittedName>
</protein>
<dbReference type="AlphaFoldDB" id="A0A0V1J1J9"/>
<accession>A0A0V1J1J9</accession>
<name>A0A0V1J1J9_TRIPS</name>
<proteinExistence type="predicted"/>
<sequence>MANSRGERKTEMNEDTGRRQFPFAIWNRTRHNWKERKAYSARKNGVPCSSSSSCKGLFYNQQHIYGGKMDEISCCACLLDLKALFCYASSVGLVEAAAAAPAAPPPPPPWHKLYLHGGGSISALLYCSEFVLLYWNTCIDVLTMLSTVKPSELCFISSSLLKKRKNKNQSTVADEQFAQLLSTNASAWVEDMSDTTVPVEPADMKPPVDHYFVSVQLTKTLAKVSPFATYSSTATTAATTYAKSVSVEKSTTWPGICETLDDDPRGWLEQLFVCPSIVLLLPVFSYNCGGVVVGKQDLACTLTPQQQRLLVSGDIVVLLVRSVQQAPTTSRRTLLDLFWGRL</sequence>
<evidence type="ECO:0000313" key="2">
    <source>
        <dbReference type="Proteomes" id="UP000054805"/>
    </source>
</evidence>
<keyword evidence="2" id="KW-1185">Reference proteome</keyword>
<evidence type="ECO:0000313" key="1">
    <source>
        <dbReference type="EMBL" id="KRZ28813.1"/>
    </source>
</evidence>
<dbReference type="EMBL" id="JYDS01000053">
    <property type="protein sequence ID" value="KRZ28813.1"/>
    <property type="molecule type" value="Genomic_DNA"/>
</dbReference>
<dbReference type="Proteomes" id="UP000054805">
    <property type="component" value="Unassembled WGS sequence"/>
</dbReference>
<comment type="caution">
    <text evidence="1">The sequence shown here is derived from an EMBL/GenBank/DDBJ whole genome shotgun (WGS) entry which is preliminary data.</text>
</comment>
<organism evidence="1 2">
    <name type="scientific">Trichinella pseudospiralis</name>
    <name type="common">Parasitic roundworm</name>
    <dbReference type="NCBI Taxonomy" id="6337"/>
    <lineage>
        <taxon>Eukaryota</taxon>
        <taxon>Metazoa</taxon>
        <taxon>Ecdysozoa</taxon>
        <taxon>Nematoda</taxon>
        <taxon>Enoplea</taxon>
        <taxon>Dorylaimia</taxon>
        <taxon>Trichinellida</taxon>
        <taxon>Trichinellidae</taxon>
        <taxon>Trichinella</taxon>
    </lineage>
</organism>